<feature type="domain" description="PLAT" evidence="3">
    <location>
        <begin position="245"/>
        <end position="362"/>
    </location>
</feature>
<feature type="domain" description="PLAT" evidence="3">
    <location>
        <begin position="494"/>
        <end position="610"/>
    </location>
</feature>
<organism evidence="4">
    <name type="scientific">Phallusia mammillata</name>
    <dbReference type="NCBI Taxonomy" id="59560"/>
    <lineage>
        <taxon>Eukaryota</taxon>
        <taxon>Metazoa</taxon>
        <taxon>Chordata</taxon>
        <taxon>Tunicata</taxon>
        <taxon>Ascidiacea</taxon>
        <taxon>Phlebobranchia</taxon>
        <taxon>Ascidiidae</taxon>
        <taxon>Phallusia</taxon>
    </lineage>
</organism>
<dbReference type="InterPro" id="IPR052970">
    <property type="entry name" value="Inner_ear_hair_cell_LOXHD"/>
</dbReference>
<evidence type="ECO:0000256" key="2">
    <source>
        <dbReference type="SAM" id="MobiDB-lite"/>
    </source>
</evidence>
<gene>
    <name evidence="4" type="primary">Loxhd1</name>
</gene>
<feature type="domain" description="PLAT" evidence="3">
    <location>
        <begin position="1888"/>
        <end position="2006"/>
    </location>
</feature>
<feature type="compositionally biased region" description="Polar residues" evidence="2">
    <location>
        <begin position="73"/>
        <end position="93"/>
    </location>
</feature>
<dbReference type="EMBL" id="LR787609">
    <property type="protein sequence ID" value="CAB3263471.1"/>
    <property type="molecule type" value="mRNA"/>
</dbReference>
<comment type="caution">
    <text evidence="1">Lacks conserved residue(s) required for the propagation of feature annotation.</text>
</comment>
<feature type="domain" description="PLAT" evidence="3">
    <location>
        <begin position="1445"/>
        <end position="1570"/>
    </location>
</feature>
<dbReference type="InterPro" id="IPR036392">
    <property type="entry name" value="PLAT/LH2_dom_sf"/>
</dbReference>
<feature type="domain" description="PLAT" evidence="3">
    <location>
        <begin position="2282"/>
        <end position="2398"/>
    </location>
</feature>
<feature type="domain" description="PLAT" evidence="3">
    <location>
        <begin position="753"/>
        <end position="871"/>
    </location>
</feature>
<evidence type="ECO:0000313" key="4">
    <source>
        <dbReference type="EMBL" id="CAB3263471.1"/>
    </source>
</evidence>
<dbReference type="Gene3D" id="2.60.60.20">
    <property type="entry name" value="PLAT/LH2 domain"/>
    <property type="match status" value="3"/>
</dbReference>
<feature type="domain" description="PLAT" evidence="3">
    <location>
        <begin position="623"/>
        <end position="742"/>
    </location>
</feature>
<sequence length="2402" mass="268782">MPARRSGATMPMTGSLTVYPRVENGKVVTMPPYDPLYDPHLADFFAKKLNQAPSPPMKRSWSATGYRGGANSGSGITFNKTQRFSSAHPTFSRGTMHRGPKSSSKRKSGKGDVMYKITVRTGDVKGGGTDARVFMRIIGRRGKVSKWRICKKSGQSNVKMFRFAKGSSHIFKHKGADIGEIQKVIIEHDGISERDSWFLKEVIVEDTKYDKTYTFPCDRWLSLYKEDCQTTRHLSAVSGRQSKRITYEVTTVTGEKRGAGTDANVFVTFYGSKGTSPKLNLKSDGRKKFERGQSDVFKVRTVNVGALKRLRIEIDNQGFAPAWFLERVVVMDLSKPSQRIFFPCGQWLSDDEQLYRDLIGSGDPLDRAKMNSYVIHTFTGDVRRAGTDANVYVTLFGSNGDSGQKFLDNNKNNFERGRKDSFTVECPHLGKLKKIRIGHDNSGASAGWFLDKVVVDDSMMSCVYTFPCERWFAKDEDDGRITRELVAGKGDAGIPYTVQLFTGDVRGAGTDAEVYIVLFGGRKGQQSSGKIILDGKFERNRVDVCNVESASMLSPLDKIEIGHDNSGAAAGWFLDKVVVTCNSTGCEQVFSCRKWFASDEGDGLITRELYESKSLRKQVQQKTAWNCVIFTSDVRNAGTDAKVFIQVYGEKGKSDVIPLNNETDNFETGQKDKFKIDIPDIGRIYKLRVWHDDSRPFSGWHLDKIILEPVTTKKTATTSYTFICQKWIDSSDGELIRELPATGTGIKRPQPVVRYLVTVATGDKRGAGTDADVFCCLYGEQGDTGDRPLLSSKNSRNKFERKSVDEFIIEAVTLKNVNKVKIGHNDSGVASGWFLDKVEVREEGGQGLKIFPCGRWLATDEDDGAIVRELTDEGSPQLLNTTSYHVSVKTGDIRGAGTDANVHVKIFGENGDTGKLKLHQSDNIRNKFERGRTDLFKLEATDIGKVERIYIGHDDGGVASGWFLDGVEIDVPSNGMHYTFNCHRWLASDEGDGKTEVELYPTQTRQQDKLLPYEITVTTGDVFNAGTDANVTLQLYGEDGKSESIKLRNRTDNFERNAVDKFKIESKDVGPITKVRIGHDGKGVGSGWFLESLKIQRFVKKTSKRKKRRKESVSAESAEVETYWFVCRRWFDKSEDDGLLIRELVPTDESGRPIDDALQEMEYTVDVYTGDKYGAGTNSNVFLTLYGENGDSGERQLSKSETNFNKFERNQLDTFKLKAADLSILKKLKIRHDNSEIGAAWFLDRVEVKVQGQAWVFPCQRWLSTKEDDGQIERTLVPVDQATYQRLQQQQSTRGKKKTAVRDAVALETKAQLTTYEVTVKTGDVRSAGTDANVYLVLYGENDDSGLVNLKTSKTYRDKFERNHADVFTVESADLGNLKKMKIGHDNAGLTAGWYLEYVEVDAPSLGKKWRFPCGRWIATDKDDGKLERELFPSSDDTVDYAAKVPYEVTVFTSDVSGSGTDADVYVVLYGRDGSQTEQASLCANKDERKSKFNKRSVDTFVLELDDIGETIEKLRIGHDGKGWGAGWHLDKVQIRRLLDGTRGSETYLFTCGRWLARDEDDGEIVRELVPTQLVKEQMTRSGKMKRTESRLEDSLKSQKYRVHVFTGDVFNAGTDANVYLTMFGENGDSGERKLLKSETNTDKFERGKVDIFNLEAVDLGKLYKVHIRHDNALINPSWFLGRIEIEDVETGERFVFHCERWLAKGKDDGKIARSLYVVGYDGETSTKRSLLTTKSGSSLGKKSIMSDTIPEGPTIPYTVRIRTGSDPGAACDVNAFIKIYGPSKKSGSGKVTRRIILEPPTKKFKKGTVETFNIEAIDVGSIKKIELGHTGVDNRWFVEEIMIDQPTMGKSFTFPCKKWFARDKEEGVKSRIIHVEDAEVIKYKAKIPYQITLYTGDVAQAGTDCMITLNIYGSKGSAKDVTIRKSEEEGILLERGSVDVANIELDDIAPLKMVRVSHEGKGQRPDWYCDKIELRNVDSGKVTVFPCNSWISRTMGEKTLSRELSASVGGRAVMKRTSYKLFVKTSNLRGAGTNANVSCIVFGQYGDTGELKLKESDSKKSKFERDSTDVFTFNDKLQIGELQKMRVWHDSKGFGAGWHLEYIEVMEGDRKFMFPCNRWLADDEDDKQIIRELTCINANIQDTASTGGRQMYTVTFSTSDRREAAPSGDAWIVFHGKTGAKSKKLRIDNGGKRRNLVRGQKSSFKLESKDVGPIQQITIGLVDMDRWHIGDVTIESSSGGQSVAFCNAWVNNADGNDTHGRTFDCTTTRGRAVSVASLSPVKYEVVVVTADEKGAGTDANVSITIYGNHGDSGKRPLKQRFRDLFERNQTDKFALEILDLGDLTKIRLEHDDSGFNADWLCDHVIIRNSASGQSWTFLCREWIGNKKASQLFRDVMLTSTS</sequence>
<feature type="domain" description="PLAT" evidence="3">
    <location>
        <begin position="113"/>
        <end position="235"/>
    </location>
</feature>
<feature type="domain" description="PLAT" evidence="3">
    <location>
        <begin position="371"/>
        <end position="486"/>
    </location>
</feature>
<dbReference type="Pfam" id="PF01477">
    <property type="entry name" value="PLAT"/>
    <property type="match status" value="17"/>
</dbReference>
<dbReference type="PROSITE" id="PS50095">
    <property type="entry name" value="PLAT"/>
    <property type="match status" value="17"/>
</dbReference>
<feature type="region of interest" description="Disordered" evidence="2">
    <location>
        <begin position="73"/>
        <end position="111"/>
    </location>
</feature>
<reference evidence="4" key="1">
    <citation type="submission" date="2020-04" db="EMBL/GenBank/DDBJ databases">
        <authorList>
            <person name="Neveu A P."/>
        </authorList>
    </citation>
    <scope>NUCLEOTIDE SEQUENCE</scope>
    <source>
        <tissue evidence="4">Whole embryo</tissue>
    </source>
</reference>
<feature type="compositionally biased region" description="Basic residues" evidence="2">
    <location>
        <begin position="95"/>
        <end position="108"/>
    </location>
</feature>
<evidence type="ECO:0000259" key="3">
    <source>
        <dbReference type="PROSITE" id="PS50095"/>
    </source>
</evidence>
<proteinExistence type="evidence at transcript level"/>
<dbReference type="PANTHER" id="PTHR45901:SF3">
    <property type="entry name" value="LIPOXYGENASE HOMOLOGY DOMAIN-CONTAINING PROTEIN 1"/>
    <property type="match status" value="1"/>
</dbReference>
<dbReference type="PANTHER" id="PTHR45901">
    <property type="entry name" value="PROTEIN CBG12474"/>
    <property type="match status" value="1"/>
</dbReference>
<dbReference type="InterPro" id="IPR001024">
    <property type="entry name" value="PLAT/LH2_dom"/>
</dbReference>
<dbReference type="CDD" id="cd01756">
    <property type="entry name" value="PLAT_repeat"/>
    <property type="match status" value="13"/>
</dbReference>
<feature type="domain" description="PLAT" evidence="3">
    <location>
        <begin position="882"/>
        <end position="1000"/>
    </location>
</feature>
<feature type="domain" description="PLAT" evidence="3">
    <location>
        <begin position="1314"/>
        <end position="1432"/>
    </location>
</feature>
<dbReference type="SUPFAM" id="SSF49723">
    <property type="entry name" value="Lipase/lipooxygenase domain (PLAT/LH2 domain)"/>
    <property type="match status" value="17"/>
</dbReference>
<dbReference type="Gene3D" id="2.40.180.10">
    <property type="entry name" value="Catalase core domain"/>
    <property type="match status" value="14"/>
</dbReference>
<feature type="domain" description="PLAT" evidence="3">
    <location>
        <begin position="1756"/>
        <end position="1875"/>
    </location>
</feature>
<dbReference type="SMART" id="SM00308">
    <property type="entry name" value="LH2"/>
    <property type="match status" value="15"/>
</dbReference>
<feature type="domain" description="PLAT" evidence="3">
    <location>
        <begin position="2151"/>
        <end position="2265"/>
    </location>
</feature>
<feature type="domain" description="PLAT" evidence="3">
    <location>
        <begin position="1599"/>
        <end position="1717"/>
    </location>
</feature>
<protein>
    <submittedName>
        <fullName evidence="4">Lipoxygenase homology domain-containing protein 1-like</fullName>
    </submittedName>
</protein>
<feature type="domain" description="PLAT" evidence="3">
    <location>
        <begin position="2018"/>
        <end position="2135"/>
    </location>
</feature>
<accession>A0A6F9DJV1</accession>
<name>A0A6F9DJV1_9ASCI</name>
<feature type="domain" description="PLAT" evidence="3">
    <location>
        <begin position="1011"/>
        <end position="1145"/>
    </location>
</feature>
<feature type="domain" description="PLAT" evidence="3">
    <location>
        <begin position="1161"/>
        <end position="1277"/>
    </location>
</feature>
<evidence type="ECO:0000256" key="1">
    <source>
        <dbReference type="PROSITE-ProRule" id="PRU00152"/>
    </source>
</evidence>